<dbReference type="InterPro" id="IPR042099">
    <property type="entry name" value="ANL_N_sf"/>
</dbReference>
<dbReference type="GO" id="GO:0004467">
    <property type="term" value="F:long-chain fatty acid-CoA ligase activity"/>
    <property type="evidence" value="ECO:0007669"/>
    <property type="project" value="UniProtKB-EC"/>
</dbReference>
<dbReference type="InterPro" id="IPR050237">
    <property type="entry name" value="ATP-dep_AMP-bd_enzyme"/>
</dbReference>
<dbReference type="RefSeq" id="WP_187672594.1">
    <property type="nucleotide sequence ID" value="NZ_CAJFCI010000072.1"/>
</dbReference>
<dbReference type="PROSITE" id="PS00455">
    <property type="entry name" value="AMP_BINDING"/>
    <property type="match status" value="1"/>
</dbReference>
<sequence length="512" mass="55653">MHLTQGLHIAMQMAPERPATIYRGRTRSYRESGERVARLAAGIRGLGVAKGDRVAVLALNSDRYQESALACWWAGAVLNPVNIRWSAAEIAYSLDDCDTSVLIVDDHHLPLVEDIVGAASRAPLLIHAGEGETPAGMHAFERLLADAEPMDDSRAGGEDLAVIMYTGGTTGRPKGVMLSHRNLWLSILLRMADLAPVPDMIGLNVAPMFHIAGLAAACARVVNGSTNVYIPTFDALELLETVRRERVNETLLVPTMLQAVLDHPRFAEFDLSCLQRILYGASPINAALLERAMDALPDAGFVHVYGLTENAGLISVNHPENHGPVGRDSGLYRSAGRPILGQWVKVIDGSGAEVPRRTVGEVVVQGPCVMQGYWNKPEETAKALEDGWLYTGDAAYMDEEGYLFIVDRVKDMIITGGENVYSAEVENVLAKHPAVALCAVIGIPHDTWGEAVHAVVTLMPGATASEEELRAHCRTFIAGYKCPKTVEFRETLPLSAAGKILKRDLREPYWRG</sequence>
<organism evidence="5 6">
    <name type="scientific">Zestomonas carbonaria</name>
    <dbReference type="NCBI Taxonomy" id="2762745"/>
    <lineage>
        <taxon>Bacteria</taxon>
        <taxon>Pseudomonadati</taxon>
        <taxon>Pseudomonadota</taxon>
        <taxon>Gammaproteobacteria</taxon>
        <taxon>Pseudomonadales</taxon>
        <taxon>Pseudomonadaceae</taxon>
        <taxon>Zestomonas</taxon>
    </lineage>
</organism>
<dbReference type="FunFam" id="3.30.300.30:FF:000008">
    <property type="entry name" value="2,3-dihydroxybenzoate-AMP ligase"/>
    <property type="match status" value="1"/>
</dbReference>
<dbReference type="PANTHER" id="PTHR43767">
    <property type="entry name" value="LONG-CHAIN-FATTY-ACID--COA LIGASE"/>
    <property type="match status" value="1"/>
</dbReference>
<dbReference type="InterPro" id="IPR000873">
    <property type="entry name" value="AMP-dep_synth/lig_dom"/>
</dbReference>
<evidence type="ECO:0000313" key="6">
    <source>
        <dbReference type="Proteomes" id="UP000583387"/>
    </source>
</evidence>
<dbReference type="SUPFAM" id="SSF56801">
    <property type="entry name" value="Acetyl-CoA synthetase-like"/>
    <property type="match status" value="1"/>
</dbReference>
<gene>
    <name evidence="5" type="primary">lcfB_2</name>
    <name evidence="5" type="ORF">PSEWESI4_03577</name>
</gene>
<proteinExistence type="inferred from homology"/>
<dbReference type="InterPro" id="IPR045851">
    <property type="entry name" value="AMP-bd_C_sf"/>
</dbReference>
<dbReference type="EMBL" id="CAJFCI010000072">
    <property type="protein sequence ID" value="CAD5109281.1"/>
    <property type="molecule type" value="Genomic_DNA"/>
</dbReference>
<dbReference type="AlphaFoldDB" id="A0A7U7IAV4"/>
<evidence type="ECO:0000256" key="2">
    <source>
        <dbReference type="ARBA" id="ARBA00022598"/>
    </source>
</evidence>
<dbReference type="Pfam" id="PF00501">
    <property type="entry name" value="AMP-binding"/>
    <property type="match status" value="1"/>
</dbReference>
<comment type="similarity">
    <text evidence="1">Belongs to the ATP-dependent AMP-binding enzyme family.</text>
</comment>
<comment type="caution">
    <text evidence="5">The sequence shown here is derived from an EMBL/GenBank/DDBJ whole genome shotgun (WGS) entry which is preliminary data.</text>
</comment>
<dbReference type="PANTHER" id="PTHR43767:SF1">
    <property type="entry name" value="NONRIBOSOMAL PEPTIDE SYNTHASE PES1 (EUROFUNG)-RELATED"/>
    <property type="match status" value="1"/>
</dbReference>
<protein>
    <submittedName>
        <fullName evidence="5">Long-chain-fatty-acid--CoA ligase</fullName>
        <ecNumber evidence="5">6.2.1.3</ecNumber>
    </submittedName>
</protein>
<dbReference type="NCBIfam" id="NF004837">
    <property type="entry name" value="PRK06187.1"/>
    <property type="match status" value="1"/>
</dbReference>
<name>A0A7U7IAV4_9GAMM</name>
<accession>A0A7U7IAV4</accession>
<dbReference type="InterPro" id="IPR020845">
    <property type="entry name" value="AMP-binding_CS"/>
</dbReference>
<evidence type="ECO:0000259" key="3">
    <source>
        <dbReference type="Pfam" id="PF00501"/>
    </source>
</evidence>
<dbReference type="Pfam" id="PF13193">
    <property type="entry name" value="AMP-binding_C"/>
    <property type="match status" value="1"/>
</dbReference>
<dbReference type="InterPro" id="IPR025110">
    <property type="entry name" value="AMP-bd_C"/>
</dbReference>
<evidence type="ECO:0000256" key="1">
    <source>
        <dbReference type="ARBA" id="ARBA00006432"/>
    </source>
</evidence>
<feature type="domain" description="AMP-dependent synthetase/ligase" evidence="3">
    <location>
        <begin position="11"/>
        <end position="374"/>
    </location>
</feature>
<dbReference type="Proteomes" id="UP000583387">
    <property type="component" value="Unassembled WGS sequence"/>
</dbReference>
<dbReference type="EC" id="6.2.1.3" evidence="5"/>
<evidence type="ECO:0000259" key="4">
    <source>
        <dbReference type="Pfam" id="PF13193"/>
    </source>
</evidence>
<evidence type="ECO:0000313" key="5">
    <source>
        <dbReference type="EMBL" id="CAD5109281.1"/>
    </source>
</evidence>
<keyword evidence="6" id="KW-1185">Reference proteome</keyword>
<keyword evidence="2 5" id="KW-0436">Ligase</keyword>
<dbReference type="CDD" id="cd17631">
    <property type="entry name" value="FACL_FadD13-like"/>
    <property type="match status" value="1"/>
</dbReference>
<reference evidence="5 6" key="1">
    <citation type="submission" date="2020-08" db="EMBL/GenBank/DDBJ databases">
        <authorList>
            <person name="Criscuolo A."/>
        </authorList>
    </citation>
    <scope>NUCLEOTIDE SEQUENCE [LARGE SCALE GENOMIC DNA]</scope>
    <source>
        <strain evidence="5">CIP111764</strain>
    </source>
</reference>
<dbReference type="Gene3D" id="3.40.50.12780">
    <property type="entry name" value="N-terminal domain of ligase-like"/>
    <property type="match status" value="1"/>
</dbReference>
<feature type="domain" description="AMP-binding enzyme C-terminal" evidence="4">
    <location>
        <begin position="424"/>
        <end position="499"/>
    </location>
</feature>
<dbReference type="Gene3D" id="3.30.300.30">
    <property type="match status" value="1"/>
</dbReference>